<comment type="caution">
    <text evidence="2">The sequence shown here is derived from an EMBL/GenBank/DDBJ whole genome shotgun (WGS) entry which is preliminary data.</text>
</comment>
<dbReference type="Proteomes" id="UP000441208">
    <property type="component" value="Unassembled WGS sequence"/>
</dbReference>
<evidence type="ECO:0000313" key="2">
    <source>
        <dbReference type="EMBL" id="KAE9062340.1"/>
    </source>
</evidence>
<feature type="region of interest" description="Disordered" evidence="1">
    <location>
        <begin position="33"/>
        <end position="70"/>
    </location>
</feature>
<feature type="compositionally biased region" description="Basic residues" evidence="1">
    <location>
        <begin position="55"/>
        <end position="64"/>
    </location>
</feature>
<gene>
    <name evidence="2" type="ORF">PF007_g29945</name>
</gene>
<feature type="compositionally biased region" description="Acidic residues" evidence="1">
    <location>
        <begin position="33"/>
        <end position="44"/>
    </location>
</feature>
<reference evidence="2 3" key="1">
    <citation type="submission" date="2018-08" db="EMBL/GenBank/DDBJ databases">
        <title>Genomic investigation of the strawberry pathogen Phytophthora fragariae indicates pathogenicity is determined by transcriptional variation in three key races.</title>
        <authorList>
            <person name="Adams T.M."/>
            <person name="Armitage A.D."/>
            <person name="Sobczyk M.K."/>
            <person name="Bates H.J."/>
            <person name="Dunwell J.M."/>
            <person name="Nellist C.F."/>
            <person name="Harrison R.J."/>
        </authorList>
    </citation>
    <scope>NUCLEOTIDE SEQUENCE [LARGE SCALE GENOMIC DNA]</scope>
    <source>
        <strain evidence="2 3">NOV-71</strain>
    </source>
</reference>
<proteinExistence type="predicted"/>
<evidence type="ECO:0000313" key="3">
    <source>
        <dbReference type="Proteomes" id="UP000441208"/>
    </source>
</evidence>
<dbReference type="EMBL" id="QXFZ01004980">
    <property type="protein sequence ID" value="KAE9062340.1"/>
    <property type="molecule type" value="Genomic_DNA"/>
</dbReference>
<organism evidence="2 3">
    <name type="scientific">Phytophthora fragariae</name>
    <dbReference type="NCBI Taxonomy" id="53985"/>
    <lineage>
        <taxon>Eukaryota</taxon>
        <taxon>Sar</taxon>
        <taxon>Stramenopiles</taxon>
        <taxon>Oomycota</taxon>
        <taxon>Peronosporomycetes</taxon>
        <taxon>Peronosporales</taxon>
        <taxon>Peronosporaceae</taxon>
        <taxon>Phytophthora</taxon>
    </lineage>
</organism>
<sequence length="108" mass="12378">MRELTRGVRADSTGTVATSRGFVPVEFAADYDVESSVEDTEEQDSQPVPRELRAGRRRADRRRPGHDLINSNYGYSNPTWGYECFYSIKCEVWHASKLHTAWSRPPSR</sequence>
<protein>
    <submittedName>
        <fullName evidence="2">Uncharacterized protein</fullName>
    </submittedName>
</protein>
<accession>A0A6A3PKJ2</accession>
<name>A0A6A3PKJ2_9STRA</name>
<evidence type="ECO:0000256" key="1">
    <source>
        <dbReference type="SAM" id="MobiDB-lite"/>
    </source>
</evidence>
<dbReference type="AlphaFoldDB" id="A0A6A3PKJ2"/>